<dbReference type="PANTHER" id="PTHR23309">
    <property type="entry name" value="3-HYDROXYACYL-COA DEHYROGENASE"/>
    <property type="match status" value="1"/>
</dbReference>
<reference evidence="15 16" key="2">
    <citation type="submission" date="2015-10" db="EMBL/GenBank/DDBJ databases">
        <title>Draft Genome Sequence of Prosthecomicrobium hirschii ATCC 27832.</title>
        <authorList>
            <person name="Daniel J."/>
            <person name="Givan S.A."/>
            <person name="Brun Y.V."/>
            <person name="Brown P.J."/>
        </authorList>
    </citation>
    <scope>NUCLEOTIDE SEQUENCE [LARGE SCALE GENOMIC DNA]</scope>
    <source>
        <strain evidence="15 16">16</strain>
    </source>
</reference>
<keyword evidence="3" id="KW-0276">Fatty acid metabolism</keyword>
<dbReference type="InterPro" id="IPR006176">
    <property type="entry name" value="3-OHacyl-CoA_DH_NAD-bd"/>
</dbReference>
<keyword evidence="10" id="KW-0456">Lyase</keyword>
<keyword evidence="5" id="KW-0560">Oxidoreductase</keyword>
<evidence type="ECO:0000313" key="15">
    <source>
        <dbReference type="EMBL" id="KPL51327.1"/>
    </source>
</evidence>
<dbReference type="GO" id="GO:0003857">
    <property type="term" value="F:(3S)-3-hydroxyacyl-CoA dehydrogenase (NAD+) activity"/>
    <property type="evidence" value="ECO:0007669"/>
    <property type="project" value="UniProtKB-EC"/>
</dbReference>
<feature type="domain" description="3-hydroxyacyl-CoA dehydrogenase C-terminal" evidence="13">
    <location>
        <begin position="479"/>
        <end position="572"/>
    </location>
</feature>
<comment type="pathway">
    <text evidence="2">Lipid metabolism; fatty acid beta-oxidation.</text>
</comment>
<evidence type="ECO:0000256" key="3">
    <source>
        <dbReference type="ARBA" id="ARBA00022832"/>
    </source>
</evidence>
<evidence type="ECO:0000256" key="8">
    <source>
        <dbReference type="ARBA" id="ARBA00023140"/>
    </source>
</evidence>
<keyword evidence="16" id="KW-1185">Reference proteome</keyword>
<evidence type="ECO:0000256" key="10">
    <source>
        <dbReference type="ARBA" id="ARBA00023239"/>
    </source>
</evidence>
<comment type="catalytic activity">
    <reaction evidence="12">
        <text>a (3S)-3-hydroxyacyl-CoA + NAD(+) = a 3-oxoacyl-CoA + NADH + H(+)</text>
        <dbReference type="Rhea" id="RHEA:22432"/>
        <dbReference type="ChEBI" id="CHEBI:15378"/>
        <dbReference type="ChEBI" id="CHEBI:57318"/>
        <dbReference type="ChEBI" id="CHEBI:57540"/>
        <dbReference type="ChEBI" id="CHEBI:57945"/>
        <dbReference type="ChEBI" id="CHEBI:90726"/>
        <dbReference type="EC" id="1.1.1.35"/>
    </reaction>
</comment>
<organism evidence="15 16">
    <name type="scientific">Prosthecodimorpha hirschii</name>
    <dbReference type="NCBI Taxonomy" id="665126"/>
    <lineage>
        <taxon>Bacteria</taxon>
        <taxon>Pseudomonadati</taxon>
        <taxon>Pseudomonadota</taxon>
        <taxon>Alphaproteobacteria</taxon>
        <taxon>Hyphomicrobiales</taxon>
        <taxon>Ancalomicrobiaceae</taxon>
        <taxon>Prosthecodimorpha</taxon>
    </lineage>
</organism>
<dbReference type="InterPro" id="IPR001753">
    <property type="entry name" value="Enoyl-CoA_hydra/iso"/>
</dbReference>
<keyword evidence="11" id="KW-0511">Multifunctional enzyme</keyword>
<evidence type="ECO:0000256" key="9">
    <source>
        <dbReference type="ARBA" id="ARBA00023235"/>
    </source>
</evidence>
<dbReference type="Pfam" id="PF00725">
    <property type="entry name" value="3HCDH"/>
    <property type="match status" value="2"/>
</dbReference>
<name>A0A0P6VMC8_9HYPH</name>
<dbReference type="SUPFAM" id="SSF48179">
    <property type="entry name" value="6-phosphogluconate dehydrogenase C-terminal domain-like"/>
    <property type="match status" value="2"/>
</dbReference>
<dbReference type="CDD" id="cd06558">
    <property type="entry name" value="crotonase-like"/>
    <property type="match status" value="1"/>
</dbReference>
<gene>
    <name evidence="15" type="ORF">ABB55_03055</name>
</gene>
<feature type="domain" description="3-hydroxyacyl-CoA dehydrogenase C-terminal" evidence="13">
    <location>
        <begin position="608"/>
        <end position="691"/>
    </location>
</feature>
<dbReference type="InterPro" id="IPR008927">
    <property type="entry name" value="6-PGluconate_DH-like_C_sf"/>
</dbReference>
<dbReference type="FunFam" id="1.10.1040.50:FF:000006">
    <property type="entry name" value="Peroxisomal bifunctional enzyme"/>
    <property type="match status" value="1"/>
</dbReference>
<comment type="caution">
    <text evidence="15">The sequence shown here is derived from an EMBL/GenBank/DDBJ whole genome shotgun (WGS) entry which is preliminary data.</text>
</comment>
<evidence type="ECO:0000256" key="5">
    <source>
        <dbReference type="ARBA" id="ARBA00023002"/>
    </source>
</evidence>
<dbReference type="SUPFAM" id="SSF51735">
    <property type="entry name" value="NAD(P)-binding Rossmann-fold domains"/>
    <property type="match status" value="1"/>
</dbReference>
<dbReference type="AlphaFoldDB" id="A0A0P6VMC8"/>
<evidence type="ECO:0000259" key="13">
    <source>
        <dbReference type="Pfam" id="PF00725"/>
    </source>
</evidence>
<keyword evidence="4" id="KW-0442">Lipid degradation</keyword>
<evidence type="ECO:0000256" key="4">
    <source>
        <dbReference type="ARBA" id="ARBA00022963"/>
    </source>
</evidence>
<dbReference type="UniPathway" id="UPA00659"/>
<dbReference type="GO" id="GO:0006635">
    <property type="term" value="P:fatty acid beta-oxidation"/>
    <property type="evidence" value="ECO:0007669"/>
    <property type="project" value="UniProtKB-UniPathway"/>
</dbReference>
<keyword evidence="9" id="KW-0413">Isomerase</keyword>
<keyword evidence="8" id="KW-0576">Peroxisome</keyword>
<accession>A0A0P6VMC8</accession>
<dbReference type="FunFam" id="3.40.50.720:FF:000009">
    <property type="entry name" value="Fatty oxidation complex, alpha subunit"/>
    <property type="match status" value="1"/>
</dbReference>
<dbReference type="GO" id="GO:0004300">
    <property type="term" value="F:enoyl-CoA hydratase activity"/>
    <property type="evidence" value="ECO:0007669"/>
    <property type="project" value="UniProtKB-ARBA"/>
</dbReference>
<dbReference type="EMBL" id="LJYW01000001">
    <property type="protein sequence ID" value="KPL51327.1"/>
    <property type="molecule type" value="Genomic_DNA"/>
</dbReference>
<evidence type="ECO:0000256" key="1">
    <source>
        <dbReference type="ARBA" id="ARBA00004275"/>
    </source>
</evidence>
<proteinExistence type="predicted"/>
<dbReference type="Pfam" id="PF02737">
    <property type="entry name" value="3HCDH_N"/>
    <property type="match status" value="1"/>
</dbReference>
<dbReference type="GO" id="GO:0016853">
    <property type="term" value="F:isomerase activity"/>
    <property type="evidence" value="ECO:0007669"/>
    <property type="project" value="UniProtKB-KW"/>
</dbReference>
<dbReference type="Gene3D" id="1.10.1040.50">
    <property type="match status" value="1"/>
</dbReference>
<comment type="subcellular location">
    <subcellularLocation>
        <location evidence="1">Peroxisome</location>
    </subcellularLocation>
</comment>
<protein>
    <submittedName>
        <fullName evidence="15">Uncharacterized protein</fullName>
    </submittedName>
</protein>
<dbReference type="InterPro" id="IPR029045">
    <property type="entry name" value="ClpP/crotonase-like_dom_sf"/>
</dbReference>
<evidence type="ECO:0000256" key="7">
    <source>
        <dbReference type="ARBA" id="ARBA00023098"/>
    </source>
</evidence>
<dbReference type="STRING" id="665126.ABB55_03055"/>
<reference evidence="15 16" key="1">
    <citation type="submission" date="2015-09" db="EMBL/GenBank/DDBJ databases">
        <authorList>
            <person name="Jackson K.R."/>
            <person name="Lunt B.L."/>
            <person name="Fisher J.N.B."/>
            <person name="Gardner A.V."/>
            <person name="Bailey M.E."/>
            <person name="Deus L.M."/>
            <person name="Earl A.S."/>
            <person name="Gibby P.D."/>
            <person name="Hartmann K.A."/>
            <person name="Liu J.E."/>
            <person name="Manci A.M."/>
            <person name="Nielsen D.A."/>
            <person name="Solomon M.B."/>
            <person name="Breakwell D.P."/>
            <person name="Burnett S.H."/>
            <person name="Grose J.H."/>
        </authorList>
    </citation>
    <scope>NUCLEOTIDE SEQUENCE [LARGE SCALE GENOMIC DNA]</scope>
    <source>
        <strain evidence="15 16">16</strain>
    </source>
</reference>
<dbReference type="Gene3D" id="3.90.226.10">
    <property type="entry name" value="2-enoyl-CoA Hydratase, Chain A, domain 1"/>
    <property type="match status" value="1"/>
</dbReference>
<evidence type="ECO:0000256" key="6">
    <source>
        <dbReference type="ARBA" id="ARBA00023027"/>
    </source>
</evidence>
<dbReference type="InterPro" id="IPR006108">
    <property type="entry name" value="3HC_DH_C"/>
</dbReference>
<dbReference type="SUPFAM" id="SSF52096">
    <property type="entry name" value="ClpP/crotonase"/>
    <property type="match status" value="1"/>
</dbReference>
<dbReference type="RefSeq" id="WP_054357490.1">
    <property type="nucleotide sequence ID" value="NZ_LJYW01000001.1"/>
</dbReference>
<dbReference type="Proteomes" id="UP000048984">
    <property type="component" value="Unassembled WGS sequence"/>
</dbReference>
<evidence type="ECO:0000313" key="16">
    <source>
        <dbReference type="Proteomes" id="UP000048984"/>
    </source>
</evidence>
<evidence type="ECO:0000259" key="14">
    <source>
        <dbReference type="Pfam" id="PF02737"/>
    </source>
</evidence>
<dbReference type="Pfam" id="PF00378">
    <property type="entry name" value="ECH_1"/>
    <property type="match status" value="1"/>
</dbReference>
<dbReference type="GO" id="GO:0070403">
    <property type="term" value="F:NAD+ binding"/>
    <property type="evidence" value="ECO:0007669"/>
    <property type="project" value="InterPro"/>
</dbReference>
<dbReference type="InterPro" id="IPR036291">
    <property type="entry name" value="NAD(P)-bd_dom_sf"/>
</dbReference>
<keyword evidence="7" id="KW-0443">Lipid metabolism</keyword>
<evidence type="ECO:0000256" key="11">
    <source>
        <dbReference type="ARBA" id="ARBA00023268"/>
    </source>
</evidence>
<feature type="domain" description="3-hydroxyacyl-CoA dehydrogenase NAD binding" evidence="14">
    <location>
        <begin position="298"/>
        <end position="474"/>
    </location>
</feature>
<evidence type="ECO:0000256" key="12">
    <source>
        <dbReference type="ARBA" id="ARBA00049556"/>
    </source>
</evidence>
<sequence length="700" mass="73816">MASGPVVIEVRGKVAIVWVDNPPVNALSQAVRQGLSDAVAAVEADAKVAAALILCRGRTFIAGADIREFGKGPLEPLLTDVIARIEASPKPWAAAIHGTALGGGFEVALGCCWRVMDSRAEVGLPEVKLGIIPGAGGTQRLPRLTGIATAIEAVTSGRRIGAGEAQKLGIADAVVDLEPGEEFADRALAAVEAWLAAGTMPVPVSARPVPPLDAAEAEKLIAKAVERARGQLSPGEAARAVADALTLDFAAGLAAERARFLKLVGHPQAKALRHAFFGERELSKLPMLDGVKPRAVSTIAVVGGGTMGAGIAVAAADAGYTVTVLETDAAAAKRAAERIHGLYQGYAERKRIPADAVGVKAAAIDITTEIGDLGTADLVVEAVFEDAEVKRDLFRRLDKVVRPGAVMATNTSYLDPNRIAAATGRPAEMCGLHFFAPANVMRLVEVIETADTAPDVLATAFAVALKLGKLPVFARVCDGFIGNRIWATVRRHYEFLVEDGASPAAIDAAMTAYGFPMGPFAVYDLSGLDISWSWRKRNMADRAPDVRYVDIPDRLCEMGRLGRKTGAGWYDYASGKAKTDPVVEAVIAEERARKGVTARPVAAETIQRRALAVMANEGARILEEGIALRPLDVDMVMIHGYGYPAWRGGPMFEADAIGLPTVLGWIEEAHAAGGPGFEPARLLVELVQQGRTLADWAQSR</sequence>
<evidence type="ECO:0000256" key="2">
    <source>
        <dbReference type="ARBA" id="ARBA00005005"/>
    </source>
</evidence>
<keyword evidence="6" id="KW-0520">NAD</keyword>
<dbReference type="Gene3D" id="3.40.50.720">
    <property type="entry name" value="NAD(P)-binding Rossmann-like Domain"/>
    <property type="match status" value="1"/>
</dbReference>